<feature type="transmembrane region" description="Helical" evidence="2">
    <location>
        <begin position="71"/>
        <end position="90"/>
    </location>
</feature>
<keyword evidence="2" id="KW-1133">Transmembrane helix</keyword>
<keyword evidence="4" id="KW-1185">Reference proteome</keyword>
<name>A0A3N4QB10_9BACT</name>
<evidence type="ECO:0000256" key="2">
    <source>
        <dbReference type="SAM" id="Phobius"/>
    </source>
</evidence>
<dbReference type="AlphaFoldDB" id="A0A3N4QB10"/>
<organism evidence="3 4">
    <name type="scientific">Chitinophaga lutea</name>
    <dbReference type="NCBI Taxonomy" id="2488634"/>
    <lineage>
        <taxon>Bacteria</taxon>
        <taxon>Pseudomonadati</taxon>
        <taxon>Bacteroidota</taxon>
        <taxon>Chitinophagia</taxon>
        <taxon>Chitinophagales</taxon>
        <taxon>Chitinophagaceae</taxon>
        <taxon>Chitinophaga</taxon>
    </lineage>
</organism>
<keyword evidence="2" id="KW-0472">Membrane</keyword>
<keyword evidence="2" id="KW-0812">Transmembrane</keyword>
<protein>
    <recommendedName>
        <fullName evidence="5">ZU5 domain-containing protein</fullName>
    </recommendedName>
</protein>
<evidence type="ECO:0008006" key="5">
    <source>
        <dbReference type="Google" id="ProtNLM"/>
    </source>
</evidence>
<feature type="region of interest" description="Disordered" evidence="1">
    <location>
        <begin position="102"/>
        <end position="123"/>
    </location>
</feature>
<evidence type="ECO:0000313" key="4">
    <source>
        <dbReference type="Proteomes" id="UP000278351"/>
    </source>
</evidence>
<sequence length="495" mass="55057">MSCRVKNRKKEIVLISSLQVTRIVMMAHTTPTAIFTIETPVITIQTASNFPLPPFYFLCTRLFIPSVNTRIYIMKTFHLTLILAFAALLASCQKSPKEMDAPVVNPVKRNTGGTTGPAVSKTIGSDGGTLQATGVQLVIPAGAVSEPVNFSIQPVENTLTGSSRPAFRFLPEHIAFKKPVRIVLEYDASETAGTTPDLLHLAYQDPEGFFHMVMETERNVTARTLTALTTHFSDWTYVEALKIEADRTELKTGEQAQLKLMYYETLISPLEKDPPLGQYVDYYIRSQIPHIQWKLAVGEGTIKPDGINCLFTAPGAPPAVNPSLVSVYVPVWNSVKKDYSKQAILTIPLTVVEDEYLMYTLDGTTHINKKDCGPEDCISMEADNFYINAEMSGGQYIRIRLLGESFGQRSYPYGLEDDQGYIIVAGMGEYDWATSKFPCPTCDEQHSSGSVTVTRYEAVGGYVEGKFTAEIWYQNGSYNPPKKQLSGQFRIRRKT</sequence>
<dbReference type="Proteomes" id="UP000278351">
    <property type="component" value="Unassembled WGS sequence"/>
</dbReference>
<dbReference type="EMBL" id="RPDH01000002">
    <property type="protein sequence ID" value="RPE08934.1"/>
    <property type="molecule type" value="Genomic_DNA"/>
</dbReference>
<comment type="caution">
    <text evidence="3">The sequence shown here is derived from an EMBL/GenBank/DDBJ whole genome shotgun (WGS) entry which is preliminary data.</text>
</comment>
<evidence type="ECO:0000256" key="1">
    <source>
        <dbReference type="SAM" id="MobiDB-lite"/>
    </source>
</evidence>
<gene>
    <name evidence="3" type="ORF">EGT74_18115</name>
</gene>
<proteinExistence type="predicted"/>
<evidence type="ECO:0000313" key="3">
    <source>
        <dbReference type="EMBL" id="RPE08934.1"/>
    </source>
</evidence>
<accession>A0A3N4QB10</accession>
<dbReference type="Gene3D" id="2.60.220.30">
    <property type="match status" value="1"/>
</dbReference>
<reference evidence="3 4" key="1">
    <citation type="submission" date="2018-11" db="EMBL/GenBank/DDBJ databases">
        <title>Chitinophaga lutea sp.nov., isolate from arsenic contaminated soil.</title>
        <authorList>
            <person name="Zong Y."/>
        </authorList>
    </citation>
    <scope>NUCLEOTIDE SEQUENCE [LARGE SCALE GENOMIC DNA]</scope>
    <source>
        <strain evidence="3 4">ZY74</strain>
    </source>
</reference>